<dbReference type="Proteomes" id="UP000594800">
    <property type="component" value="Chromosome"/>
</dbReference>
<evidence type="ECO:0000313" key="2">
    <source>
        <dbReference type="Proteomes" id="UP000594800"/>
    </source>
</evidence>
<accession>A0A7S9QE26</accession>
<protein>
    <submittedName>
        <fullName evidence="1">Uncharacterized protein</fullName>
    </submittedName>
</protein>
<gene>
    <name evidence="1" type="ORF">I0K15_03060</name>
</gene>
<dbReference type="AlphaFoldDB" id="A0A7S9QE26"/>
<name>A0A7S9QE26_9RHOB</name>
<reference evidence="1 2" key="1">
    <citation type="submission" date="2020-11" db="EMBL/GenBank/DDBJ databases">
        <title>Description of Pontivivens ytuae sp. nov. isolated from deep sea sediment of Mariana Trench.</title>
        <authorList>
            <person name="Wang Z."/>
            <person name="Sun Q.-L."/>
            <person name="Xu X.-D."/>
            <person name="Tang Y.-Z."/>
            <person name="Zhang J."/>
        </authorList>
    </citation>
    <scope>NUCLEOTIDE SEQUENCE [LARGE SCALE GENOMIC DNA]</scope>
    <source>
        <strain evidence="1 2">MT2928</strain>
    </source>
</reference>
<proteinExistence type="predicted"/>
<organism evidence="1 2">
    <name type="scientific">Pontivivens ytuae</name>
    <dbReference type="NCBI Taxonomy" id="2789856"/>
    <lineage>
        <taxon>Bacteria</taxon>
        <taxon>Pseudomonadati</taxon>
        <taxon>Pseudomonadota</taxon>
        <taxon>Alphaproteobacteria</taxon>
        <taxon>Rhodobacterales</taxon>
        <taxon>Paracoccaceae</taxon>
        <taxon>Pontivivens</taxon>
    </lineage>
</organism>
<dbReference type="EMBL" id="CP064942">
    <property type="protein sequence ID" value="QPH54771.1"/>
    <property type="molecule type" value="Genomic_DNA"/>
</dbReference>
<dbReference type="KEGG" id="poz:I0K15_03060"/>
<sequence>MPDPVHAVLTGDVLRSGKLPPGALDRLFEVMEAAVADLAKWDPAPRTTPLSRVRGDGWQLGLGDPLYAVRAAFYIRARLTAVDRDFRTRIVIATGHFEPWDGADVARTGGDLIRAAGTRLDKMRRRPWLDMLRADDSDPALTSAAMALADGVSQRWTQAQARVLCHSLQPDAPDHATIAERMSPPVRQQAVTAHLVRAEFEAMEHLLRAIEQRDSIVK</sequence>
<keyword evidence="2" id="KW-1185">Reference proteome</keyword>
<evidence type="ECO:0000313" key="1">
    <source>
        <dbReference type="EMBL" id="QPH54771.1"/>
    </source>
</evidence>
<dbReference type="RefSeq" id="WP_196103974.1">
    <property type="nucleotide sequence ID" value="NZ_CP064942.1"/>
</dbReference>